<keyword evidence="4 5" id="KW-0810">Translation regulation</keyword>
<reference evidence="6" key="2">
    <citation type="submission" date="2020-09" db="EMBL/GenBank/DDBJ databases">
        <authorList>
            <person name="Sun Q."/>
            <person name="Zhou Y."/>
        </authorList>
    </citation>
    <scope>NUCLEOTIDE SEQUENCE</scope>
    <source>
        <strain evidence="6">CGMCC 1.12777</strain>
    </source>
</reference>
<evidence type="ECO:0000256" key="1">
    <source>
        <dbReference type="ARBA" id="ARBA00010574"/>
    </source>
</evidence>
<dbReference type="Pfam" id="PF02410">
    <property type="entry name" value="RsfS"/>
    <property type="match status" value="1"/>
</dbReference>
<dbReference type="Gene3D" id="3.30.460.10">
    <property type="entry name" value="Beta Polymerase, domain 2"/>
    <property type="match status" value="1"/>
</dbReference>
<dbReference type="InterPro" id="IPR004394">
    <property type="entry name" value="Iojap/RsfS/C7orf30"/>
</dbReference>
<dbReference type="NCBIfam" id="TIGR00090">
    <property type="entry name" value="rsfS_iojap_ybeB"/>
    <property type="match status" value="1"/>
</dbReference>
<comment type="subcellular location">
    <subcellularLocation>
        <location evidence="5">Cytoplasm</location>
    </subcellularLocation>
</comment>
<evidence type="ECO:0000256" key="5">
    <source>
        <dbReference type="HAMAP-Rule" id="MF_01477"/>
    </source>
</evidence>
<protein>
    <recommendedName>
        <fullName evidence="5">Ribosomal silencing factor RsfS</fullName>
    </recommendedName>
</protein>
<evidence type="ECO:0000313" key="6">
    <source>
        <dbReference type="EMBL" id="GGH84886.1"/>
    </source>
</evidence>
<dbReference type="GO" id="GO:0043023">
    <property type="term" value="F:ribosomal large subunit binding"/>
    <property type="evidence" value="ECO:0007669"/>
    <property type="project" value="TreeGrafter"/>
</dbReference>
<dbReference type="SUPFAM" id="SSF81301">
    <property type="entry name" value="Nucleotidyltransferase"/>
    <property type="match status" value="1"/>
</dbReference>
<evidence type="ECO:0000256" key="2">
    <source>
        <dbReference type="ARBA" id="ARBA00022490"/>
    </source>
</evidence>
<dbReference type="PANTHER" id="PTHR21043">
    <property type="entry name" value="IOJAP SUPERFAMILY ORTHOLOG"/>
    <property type="match status" value="1"/>
</dbReference>
<comment type="subunit">
    <text evidence="5">Interacts with ribosomal protein uL14 (rplN).</text>
</comment>
<dbReference type="FunFam" id="3.30.460.10:FF:000015">
    <property type="entry name" value="Ribosomal silencing factor RsfS"/>
    <property type="match status" value="1"/>
</dbReference>
<gene>
    <name evidence="5 6" type="primary">rsfS</name>
    <name evidence="6" type="ORF">GCM10007096_28990</name>
</gene>
<evidence type="ECO:0000256" key="3">
    <source>
        <dbReference type="ARBA" id="ARBA00022491"/>
    </source>
</evidence>
<dbReference type="GO" id="GO:0090071">
    <property type="term" value="P:negative regulation of ribosome biogenesis"/>
    <property type="evidence" value="ECO:0007669"/>
    <property type="project" value="UniProtKB-UniRule"/>
</dbReference>
<name>A0A8J3EMJ3_9BACL</name>
<reference evidence="6" key="1">
    <citation type="journal article" date="2014" name="Int. J. Syst. Evol. Microbiol.">
        <title>Complete genome sequence of Corynebacterium casei LMG S-19264T (=DSM 44701T), isolated from a smear-ripened cheese.</title>
        <authorList>
            <consortium name="US DOE Joint Genome Institute (JGI-PGF)"/>
            <person name="Walter F."/>
            <person name="Albersmeier A."/>
            <person name="Kalinowski J."/>
            <person name="Ruckert C."/>
        </authorList>
    </citation>
    <scope>NUCLEOTIDE SEQUENCE</scope>
    <source>
        <strain evidence="6">CGMCC 1.12777</strain>
    </source>
</reference>
<dbReference type="InterPro" id="IPR043519">
    <property type="entry name" value="NT_sf"/>
</dbReference>
<sequence>MNGKELANFVMEIADDKRALDIVTLDMRGISVMSDFFVICHGNSDRQVQSIARDIRDSVHKSGINVRRMEGFDTARWVLIDLGDVIVHVFHKDDREYYQLEKLWGDAPREAFEGESNLNV</sequence>
<comment type="function">
    <text evidence="5">Functions as a ribosomal silencing factor. Interacts with ribosomal protein uL14 (rplN), blocking formation of intersubunit bridge B8. Prevents association of the 30S and 50S ribosomal subunits and the formation of functional ribosomes, thus repressing translation.</text>
</comment>
<dbReference type="Proteomes" id="UP000656813">
    <property type="component" value="Unassembled WGS sequence"/>
</dbReference>
<keyword evidence="3 5" id="KW-0678">Repressor</keyword>
<dbReference type="PANTHER" id="PTHR21043:SF0">
    <property type="entry name" value="MITOCHONDRIAL ASSEMBLY OF RIBOSOMAL LARGE SUBUNIT PROTEIN 1"/>
    <property type="match status" value="1"/>
</dbReference>
<evidence type="ECO:0000256" key="4">
    <source>
        <dbReference type="ARBA" id="ARBA00022845"/>
    </source>
</evidence>
<organism evidence="6 7">
    <name type="scientific">Pullulanibacillus pueri</name>
    <dbReference type="NCBI Taxonomy" id="1437324"/>
    <lineage>
        <taxon>Bacteria</taxon>
        <taxon>Bacillati</taxon>
        <taxon>Bacillota</taxon>
        <taxon>Bacilli</taxon>
        <taxon>Bacillales</taxon>
        <taxon>Sporolactobacillaceae</taxon>
        <taxon>Pullulanibacillus</taxon>
    </lineage>
</organism>
<evidence type="ECO:0000313" key="7">
    <source>
        <dbReference type="Proteomes" id="UP000656813"/>
    </source>
</evidence>
<keyword evidence="7" id="KW-1185">Reference proteome</keyword>
<dbReference type="GO" id="GO:0042256">
    <property type="term" value="P:cytosolic ribosome assembly"/>
    <property type="evidence" value="ECO:0007669"/>
    <property type="project" value="UniProtKB-UniRule"/>
</dbReference>
<proteinExistence type="inferred from homology"/>
<dbReference type="GO" id="GO:0005737">
    <property type="term" value="C:cytoplasm"/>
    <property type="evidence" value="ECO:0007669"/>
    <property type="project" value="UniProtKB-SubCell"/>
</dbReference>
<comment type="caution">
    <text evidence="6">The sequence shown here is derived from an EMBL/GenBank/DDBJ whole genome shotgun (WGS) entry which is preliminary data.</text>
</comment>
<dbReference type="EMBL" id="BMFV01000024">
    <property type="protein sequence ID" value="GGH84886.1"/>
    <property type="molecule type" value="Genomic_DNA"/>
</dbReference>
<keyword evidence="2 5" id="KW-0963">Cytoplasm</keyword>
<dbReference type="GO" id="GO:0017148">
    <property type="term" value="P:negative regulation of translation"/>
    <property type="evidence" value="ECO:0007669"/>
    <property type="project" value="UniProtKB-UniRule"/>
</dbReference>
<dbReference type="HAMAP" id="MF_01477">
    <property type="entry name" value="Iojap_RsfS"/>
    <property type="match status" value="1"/>
</dbReference>
<dbReference type="RefSeq" id="WP_188498102.1">
    <property type="nucleotide sequence ID" value="NZ_BMFV01000024.1"/>
</dbReference>
<accession>A0A8J3EMJ3</accession>
<dbReference type="AlphaFoldDB" id="A0A8J3EMJ3"/>
<comment type="similarity">
    <text evidence="1 5">Belongs to the Iojap/RsfS family.</text>
</comment>